<name>A0A835IFM5_9MAGN</name>
<evidence type="ECO:0000313" key="3">
    <source>
        <dbReference type="Proteomes" id="UP000631114"/>
    </source>
</evidence>
<dbReference type="OrthoDB" id="1743678at2759"/>
<dbReference type="EMBL" id="JADFTS010000003">
    <property type="protein sequence ID" value="KAF9616791.1"/>
    <property type="molecule type" value="Genomic_DNA"/>
</dbReference>
<keyword evidence="3" id="KW-1185">Reference proteome</keyword>
<dbReference type="PANTHER" id="PTHR12741">
    <property type="entry name" value="LYST-INTERACTING PROTEIN LIP5 DOPAMINE RESPONSIVE PROTEIN DRG-1"/>
    <property type="match status" value="1"/>
</dbReference>
<protein>
    <recommendedName>
        <fullName evidence="1">1,3-beta-glucan synthase component FKS1-like domain-containing protein</fullName>
    </recommendedName>
</protein>
<proteinExistence type="predicted"/>
<dbReference type="Pfam" id="PF14288">
    <property type="entry name" value="FKS1_dom1"/>
    <property type="match status" value="1"/>
</dbReference>
<sequence length="230" mass="25661">MSQGRMPMVDVESPRSSHASLVVNEYIGKECDLHGGWPLRVVVRGIVQDIDPNTEFGNRRLEEGNFKVHSMITGTSQADCTVLIIDSTTSGFEAGFSKDGQTHKIEAQFLKMQNQLCGVVSKEMERDNVRNQRENVILLLSEEHIKLLPKPEPLNKAPTRATRSAAEEDTLYGFYLLIWGEATNVRFIPECLCYIFNNMAHELHGLLVGNVIIVTGENIKPSYGGDDEAL</sequence>
<dbReference type="Proteomes" id="UP000631114">
    <property type="component" value="Unassembled WGS sequence"/>
</dbReference>
<organism evidence="2 3">
    <name type="scientific">Coptis chinensis</name>
    <dbReference type="NCBI Taxonomy" id="261450"/>
    <lineage>
        <taxon>Eukaryota</taxon>
        <taxon>Viridiplantae</taxon>
        <taxon>Streptophyta</taxon>
        <taxon>Embryophyta</taxon>
        <taxon>Tracheophyta</taxon>
        <taxon>Spermatophyta</taxon>
        <taxon>Magnoliopsida</taxon>
        <taxon>Ranunculales</taxon>
        <taxon>Ranunculaceae</taxon>
        <taxon>Coptidoideae</taxon>
        <taxon>Coptis</taxon>
    </lineage>
</organism>
<dbReference type="PANTHER" id="PTHR12741:SF106">
    <property type="entry name" value="CALLOSE SYNTHASE 5"/>
    <property type="match status" value="1"/>
</dbReference>
<dbReference type="GO" id="GO:0005886">
    <property type="term" value="C:plasma membrane"/>
    <property type="evidence" value="ECO:0007669"/>
    <property type="project" value="TreeGrafter"/>
</dbReference>
<feature type="domain" description="1,3-beta-glucan synthase component FKS1-like" evidence="1">
    <location>
        <begin position="167"/>
        <end position="230"/>
    </location>
</feature>
<gene>
    <name evidence="2" type="ORF">IFM89_032344</name>
</gene>
<evidence type="ECO:0000259" key="1">
    <source>
        <dbReference type="SMART" id="SM01205"/>
    </source>
</evidence>
<dbReference type="AlphaFoldDB" id="A0A835IFM5"/>
<dbReference type="InterPro" id="IPR026899">
    <property type="entry name" value="FKS1-like_dom1"/>
</dbReference>
<dbReference type="SMART" id="SM01205">
    <property type="entry name" value="FKS1_dom1"/>
    <property type="match status" value="1"/>
</dbReference>
<dbReference type="GO" id="GO:0046527">
    <property type="term" value="F:glucosyltransferase activity"/>
    <property type="evidence" value="ECO:0007669"/>
    <property type="project" value="TreeGrafter"/>
</dbReference>
<dbReference type="InterPro" id="IPR027417">
    <property type="entry name" value="P-loop_NTPase"/>
</dbReference>
<evidence type="ECO:0000313" key="2">
    <source>
        <dbReference type="EMBL" id="KAF9616791.1"/>
    </source>
</evidence>
<dbReference type="Gene3D" id="3.40.50.300">
    <property type="entry name" value="P-loop containing nucleotide triphosphate hydrolases"/>
    <property type="match status" value="1"/>
</dbReference>
<accession>A0A835IFM5</accession>
<reference evidence="2 3" key="1">
    <citation type="submission" date="2020-10" db="EMBL/GenBank/DDBJ databases">
        <title>The Coptis chinensis genome and diversification of protoberbering-type alkaloids.</title>
        <authorList>
            <person name="Wang B."/>
            <person name="Shu S."/>
            <person name="Song C."/>
            <person name="Liu Y."/>
        </authorList>
    </citation>
    <scope>NUCLEOTIDE SEQUENCE [LARGE SCALE GENOMIC DNA]</scope>
    <source>
        <strain evidence="2">HL-2020</strain>
        <tissue evidence="2">Leaf</tissue>
    </source>
</reference>
<comment type="caution">
    <text evidence="2">The sequence shown here is derived from an EMBL/GenBank/DDBJ whole genome shotgun (WGS) entry which is preliminary data.</text>
</comment>